<evidence type="ECO:0000313" key="4">
    <source>
        <dbReference type="Proteomes" id="UP001234178"/>
    </source>
</evidence>
<accession>A0ABQ9YQW2</accession>
<name>A0ABQ9YQW2_9CRUS</name>
<comment type="caution">
    <text evidence="3">The sequence shown here is derived from an EMBL/GenBank/DDBJ whole genome shotgun (WGS) entry which is preliminary data.</text>
</comment>
<protein>
    <submittedName>
        <fullName evidence="3">Uncharacterized protein</fullName>
    </submittedName>
</protein>
<dbReference type="Proteomes" id="UP001234178">
    <property type="component" value="Unassembled WGS sequence"/>
</dbReference>
<keyword evidence="4" id="KW-1185">Reference proteome</keyword>
<feature type="region of interest" description="Disordered" evidence="1">
    <location>
        <begin position="30"/>
        <end position="52"/>
    </location>
</feature>
<feature type="transmembrane region" description="Helical" evidence="2">
    <location>
        <begin position="151"/>
        <end position="171"/>
    </location>
</feature>
<proteinExistence type="predicted"/>
<keyword evidence="2" id="KW-0472">Membrane</keyword>
<feature type="region of interest" description="Disordered" evidence="1">
    <location>
        <begin position="103"/>
        <end position="129"/>
    </location>
</feature>
<reference evidence="3 4" key="1">
    <citation type="journal article" date="2023" name="Nucleic Acids Res.">
        <title>The hologenome of Daphnia magna reveals possible DNA methylation and microbiome-mediated evolution of the host genome.</title>
        <authorList>
            <person name="Chaturvedi A."/>
            <person name="Li X."/>
            <person name="Dhandapani V."/>
            <person name="Marshall H."/>
            <person name="Kissane S."/>
            <person name="Cuenca-Cambronero M."/>
            <person name="Asole G."/>
            <person name="Calvet F."/>
            <person name="Ruiz-Romero M."/>
            <person name="Marangio P."/>
            <person name="Guigo R."/>
            <person name="Rago D."/>
            <person name="Mirbahai L."/>
            <person name="Eastwood N."/>
            <person name="Colbourne J.K."/>
            <person name="Zhou J."/>
            <person name="Mallon E."/>
            <person name="Orsini L."/>
        </authorList>
    </citation>
    <scope>NUCLEOTIDE SEQUENCE [LARGE SCALE GENOMIC DNA]</scope>
    <source>
        <strain evidence="3">LRV0_1</strain>
    </source>
</reference>
<evidence type="ECO:0000256" key="2">
    <source>
        <dbReference type="SAM" id="Phobius"/>
    </source>
</evidence>
<evidence type="ECO:0000256" key="1">
    <source>
        <dbReference type="SAM" id="MobiDB-lite"/>
    </source>
</evidence>
<sequence length="184" mass="19654">MEVTTNAKCANGGLAGGSAAVVAKVSTVSPAEDGSSASGASHRKDGGTSGGTLLQMHKPLAHLLAHRQWWKVCWVYGDQQKYYRQLYGRKKNLTTLRSTVTQATHSPSSSCCNDDNQHSDAGGVDDDDAALSSSSFNTAPCFHTSEKEEELLLHFLVAAALFSFCFIPYPFPSPAYGNCSGKME</sequence>
<keyword evidence="2" id="KW-1133">Transmembrane helix</keyword>
<feature type="compositionally biased region" description="Polar residues" evidence="1">
    <location>
        <begin position="103"/>
        <end position="114"/>
    </location>
</feature>
<gene>
    <name evidence="3" type="ORF">OUZ56_004779</name>
</gene>
<dbReference type="EMBL" id="JAOYFB010000001">
    <property type="protein sequence ID" value="KAK4002990.1"/>
    <property type="molecule type" value="Genomic_DNA"/>
</dbReference>
<keyword evidence="2" id="KW-0812">Transmembrane</keyword>
<organism evidence="3 4">
    <name type="scientific">Daphnia magna</name>
    <dbReference type="NCBI Taxonomy" id="35525"/>
    <lineage>
        <taxon>Eukaryota</taxon>
        <taxon>Metazoa</taxon>
        <taxon>Ecdysozoa</taxon>
        <taxon>Arthropoda</taxon>
        <taxon>Crustacea</taxon>
        <taxon>Branchiopoda</taxon>
        <taxon>Diplostraca</taxon>
        <taxon>Cladocera</taxon>
        <taxon>Anomopoda</taxon>
        <taxon>Daphniidae</taxon>
        <taxon>Daphnia</taxon>
    </lineage>
</organism>
<evidence type="ECO:0000313" key="3">
    <source>
        <dbReference type="EMBL" id="KAK4002990.1"/>
    </source>
</evidence>